<evidence type="ECO:0000313" key="3">
    <source>
        <dbReference type="EMBL" id="CAB3246369.1"/>
    </source>
</evidence>
<gene>
    <name evidence="3" type="ORF">APLA_LOCUS10847</name>
</gene>
<feature type="coiled-coil region" evidence="1">
    <location>
        <begin position="150"/>
        <end position="209"/>
    </location>
</feature>
<dbReference type="OrthoDB" id="7488809at2759"/>
<evidence type="ECO:0000256" key="1">
    <source>
        <dbReference type="SAM" id="Coils"/>
    </source>
</evidence>
<accession>A0A8S1AK65</accession>
<organism evidence="3 4">
    <name type="scientific">Arctia plantaginis</name>
    <name type="common">Wood tiger moth</name>
    <name type="synonym">Phalaena plantaginis</name>
    <dbReference type="NCBI Taxonomy" id="874455"/>
    <lineage>
        <taxon>Eukaryota</taxon>
        <taxon>Metazoa</taxon>
        <taxon>Ecdysozoa</taxon>
        <taxon>Arthropoda</taxon>
        <taxon>Hexapoda</taxon>
        <taxon>Insecta</taxon>
        <taxon>Pterygota</taxon>
        <taxon>Neoptera</taxon>
        <taxon>Endopterygota</taxon>
        <taxon>Lepidoptera</taxon>
        <taxon>Glossata</taxon>
        <taxon>Ditrysia</taxon>
        <taxon>Noctuoidea</taxon>
        <taxon>Erebidae</taxon>
        <taxon>Arctiinae</taxon>
        <taxon>Arctia</taxon>
    </lineage>
</organism>
<comment type="caution">
    <text evidence="3">The sequence shown here is derived from an EMBL/GenBank/DDBJ whole genome shotgun (WGS) entry which is preliminary data.</text>
</comment>
<feature type="compositionally biased region" description="Polar residues" evidence="2">
    <location>
        <begin position="40"/>
        <end position="49"/>
    </location>
</feature>
<dbReference type="EMBL" id="CADEBC010000525">
    <property type="protein sequence ID" value="CAB3246369.1"/>
    <property type="molecule type" value="Genomic_DNA"/>
</dbReference>
<name>A0A8S1AK65_ARCPL</name>
<reference evidence="3 4" key="1">
    <citation type="submission" date="2020-04" db="EMBL/GenBank/DDBJ databases">
        <authorList>
            <person name="Wallbank WR R."/>
            <person name="Pardo Diaz C."/>
            <person name="Kozak K."/>
            <person name="Martin S."/>
            <person name="Jiggins C."/>
            <person name="Moest M."/>
            <person name="Warren A I."/>
            <person name="Byers J.R.P. K."/>
            <person name="Montejo-Kovacevich G."/>
            <person name="Yen C E."/>
        </authorList>
    </citation>
    <scope>NUCLEOTIDE SEQUENCE [LARGE SCALE GENOMIC DNA]</scope>
</reference>
<keyword evidence="4" id="KW-1185">Reference proteome</keyword>
<sequence length="379" mass="44266">MTPERKQKWTCQACRCRMPKSDNSDTPVRSQYPEAARKMYTSSERNNITSRKKTTKNDSSYSEPNLLTKERLMSGGGLLKAVDDDESEAINLLGDTICTEDQESTMHTDIQAELTLKNLNETITQSLKENNKLIITELRNTIQIEINKTITQLRAEMELKTNALSKQNDQRKEDIKELNEEIKKLKIENKKLKRDIEDLSAKIQPSETNTPELNTKKIVIYGLAEIYKEPEYDLHTRLIELFYETMNVDLTGYIEEVYRIGRKSSNNRPMVIELLSKRMVKYILSNGRYLQGTRVAVSDFLDENARKKRQILREEIIKARRKGLHAVIRNNQLFIEGKLINLKEEIDKKQYDIETENERIKNHNAIQVKGGYMLRYKRK</sequence>
<feature type="coiled-coil region" evidence="1">
    <location>
        <begin position="302"/>
        <end position="359"/>
    </location>
</feature>
<evidence type="ECO:0000256" key="2">
    <source>
        <dbReference type="SAM" id="MobiDB-lite"/>
    </source>
</evidence>
<feature type="region of interest" description="Disordered" evidence="2">
    <location>
        <begin position="19"/>
        <end position="63"/>
    </location>
</feature>
<protein>
    <submittedName>
        <fullName evidence="3">Uncharacterized protein</fullName>
    </submittedName>
</protein>
<dbReference type="Proteomes" id="UP000494106">
    <property type="component" value="Unassembled WGS sequence"/>
</dbReference>
<proteinExistence type="predicted"/>
<evidence type="ECO:0000313" key="4">
    <source>
        <dbReference type="Proteomes" id="UP000494106"/>
    </source>
</evidence>
<dbReference type="AlphaFoldDB" id="A0A8S1AK65"/>
<keyword evidence="1" id="KW-0175">Coiled coil</keyword>